<evidence type="ECO:0000313" key="1">
    <source>
        <dbReference type="EMBL" id="MCG6657012.1"/>
    </source>
</evidence>
<reference evidence="1 2" key="1">
    <citation type="submission" date="2020-05" db="EMBL/GenBank/DDBJ databases">
        <title>Comparative genomic analysis of denitrifying bacteria from Halomonas genus.</title>
        <authorList>
            <person name="Wang L."/>
            <person name="Shao Z."/>
        </authorList>
    </citation>
    <scope>NUCLEOTIDE SEQUENCE [LARGE SCALE GENOMIC DNA]</scope>
    <source>
        <strain evidence="1 2">A4</strain>
    </source>
</reference>
<comment type="caution">
    <text evidence="1">The sequence shown here is derived from an EMBL/GenBank/DDBJ whole genome shotgun (WGS) entry which is preliminary data.</text>
</comment>
<dbReference type="EMBL" id="JABFUC010000003">
    <property type="protein sequence ID" value="MCG6657012.1"/>
    <property type="molecule type" value="Genomic_DNA"/>
</dbReference>
<organism evidence="1 2">
    <name type="scientific">Billgrantia campisalis</name>
    <dbReference type="NCBI Taxonomy" id="74661"/>
    <lineage>
        <taxon>Bacteria</taxon>
        <taxon>Pseudomonadati</taxon>
        <taxon>Pseudomonadota</taxon>
        <taxon>Gammaproteobacteria</taxon>
        <taxon>Oceanospirillales</taxon>
        <taxon>Halomonadaceae</taxon>
        <taxon>Billgrantia</taxon>
    </lineage>
</organism>
<gene>
    <name evidence="1" type="ORF">HOP52_04375</name>
</gene>
<proteinExistence type="predicted"/>
<accession>A0ABS9P5F0</accession>
<name>A0ABS9P5F0_9GAMM</name>
<evidence type="ECO:0000313" key="2">
    <source>
        <dbReference type="Proteomes" id="UP000814385"/>
    </source>
</evidence>
<sequence length="25" mass="2850">MCHLEDEKLVVLVVRAAHRKDVCEG</sequence>
<keyword evidence="2" id="KW-1185">Reference proteome</keyword>
<dbReference type="Proteomes" id="UP000814385">
    <property type="component" value="Unassembled WGS sequence"/>
</dbReference>
<protein>
    <submittedName>
        <fullName evidence="1">Uncharacterized protein</fullName>
    </submittedName>
</protein>